<proteinExistence type="predicted"/>
<reference evidence="2" key="2">
    <citation type="journal article" date="2021" name="PeerJ">
        <title>Extensive microbial diversity within the chicken gut microbiome revealed by metagenomics and culture.</title>
        <authorList>
            <person name="Gilroy R."/>
            <person name="Ravi A."/>
            <person name="Getino M."/>
            <person name="Pursley I."/>
            <person name="Horton D.L."/>
            <person name="Alikhan N.F."/>
            <person name="Baker D."/>
            <person name="Gharbi K."/>
            <person name="Hall N."/>
            <person name="Watson M."/>
            <person name="Adriaenssens E.M."/>
            <person name="Foster-Nyarko E."/>
            <person name="Jarju S."/>
            <person name="Secka A."/>
            <person name="Antonio M."/>
            <person name="Oren A."/>
            <person name="Chaudhuri R.R."/>
            <person name="La Ragione R."/>
            <person name="Hildebrand F."/>
            <person name="Pallen M.J."/>
        </authorList>
    </citation>
    <scope>NUCLEOTIDE SEQUENCE</scope>
    <source>
        <strain evidence="2">6276</strain>
    </source>
</reference>
<dbReference type="AlphaFoldDB" id="A0A9D1F0S1"/>
<evidence type="ECO:0000256" key="1">
    <source>
        <dbReference type="SAM" id="MobiDB-lite"/>
    </source>
</evidence>
<evidence type="ECO:0000313" key="2">
    <source>
        <dbReference type="EMBL" id="HIS36922.1"/>
    </source>
</evidence>
<feature type="compositionally biased region" description="Polar residues" evidence="1">
    <location>
        <begin position="7"/>
        <end position="17"/>
    </location>
</feature>
<organism evidence="2 3">
    <name type="scientific">Candidatus Scatousia excrementigallinarum</name>
    <dbReference type="NCBI Taxonomy" id="2840935"/>
    <lineage>
        <taxon>Bacteria</taxon>
        <taxon>Candidatus Scatousia</taxon>
    </lineage>
</organism>
<sequence length="72" mass="7985">MGLDGINGSNTPQTQVNPAGPKEKGNSKTVKAETYRDLGGIEFSEGLLKDIEVKDERYKNSEGIFRTYFLKC</sequence>
<comment type="caution">
    <text evidence="2">The sequence shown here is derived from an EMBL/GenBank/DDBJ whole genome shotgun (WGS) entry which is preliminary data.</text>
</comment>
<feature type="region of interest" description="Disordered" evidence="1">
    <location>
        <begin position="1"/>
        <end position="31"/>
    </location>
</feature>
<name>A0A9D1F0S1_9BACT</name>
<gene>
    <name evidence="2" type="ORF">IAC10_09900</name>
</gene>
<accession>A0A9D1F0S1</accession>
<feature type="compositionally biased region" description="Basic and acidic residues" evidence="1">
    <location>
        <begin position="21"/>
        <end position="31"/>
    </location>
</feature>
<reference evidence="2" key="1">
    <citation type="submission" date="2020-10" db="EMBL/GenBank/DDBJ databases">
        <authorList>
            <person name="Gilroy R."/>
        </authorList>
    </citation>
    <scope>NUCLEOTIDE SEQUENCE</scope>
    <source>
        <strain evidence="2">6276</strain>
    </source>
</reference>
<dbReference type="Proteomes" id="UP000823928">
    <property type="component" value="Unassembled WGS sequence"/>
</dbReference>
<protein>
    <submittedName>
        <fullName evidence="2">Uncharacterized protein</fullName>
    </submittedName>
</protein>
<dbReference type="EMBL" id="DVIU01000196">
    <property type="protein sequence ID" value="HIS36922.1"/>
    <property type="molecule type" value="Genomic_DNA"/>
</dbReference>
<evidence type="ECO:0000313" key="3">
    <source>
        <dbReference type="Proteomes" id="UP000823928"/>
    </source>
</evidence>